<dbReference type="Gene3D" id="1.10.287.130">
    <property type="match status" value="1"/>
</dbReference>
<keyword evidence="7" id="KW-1133">Transmembrane helix</keyword>
<keyword evidence="7" id="KW-0472">Membrane</keyword>
<feature type="transmembrane region" description="Helical" evidence="7">
    <location>
        <begin position="31"/>
        <end position="51"/>
    </location>
</feature>
<dbReference type="PANTHER" id="PTHR44936:SF10">
    <property type="entry name" value="SENSOR PROTEIN RSTB"/>
    <property type="match status" value="1"/>
</dbReference>
<evidence type="ECO:0000313" key="10">
    <source>
        <dbReference type="Proteomes" id="UP000218432"/>
    </source>
</evidence>
<protein>
    <recommendedName>
        <fullName evidence="2">histidine kinase</fullName>
        <ecNumber evidence="2">2.7.13.3</ecNumber>
    </recommendedName>
</protein>
<dbReference type="InterPro" id="IPR004358">
    <property type="entry name" value="Sig_transdc_His_kin-like_C"/>
</dbReference>
<evidence type="ECO:0000256" key="3">
    <source>
        <dbReference type="ARBA" id="ARBA00022679"/>
    </source>
</evidence>
<keyword evidence="4" id="KW-0547">Nucleotide-binding</keyword>
<dbReference type="SUPFAM" id="SSF47384">
    <property type="entry name" value="Homodimeric domain of signal transducing histidine kinase"/>
    <property type="match status" value="1"/>
</dbReference>
<dbReference type="Gene3D" id="3.30.565.10">
    <property type="entry name" value="Histidine kinase-like ATPase, C-terminal domain"/>
    <property type="match status" value="1"/>
</dbReference>
<dbReference type="PROSITE" id="PS50109">
    <property type="entry name" value="HIS_KIN"/>
    <property type="match status" value="1"/>
</dbReference>
<dbReference type="InterPro" id="IPR005467">
    <property type="entry name" value="His_kinase_dom"/>
</dbReference>
<keyword evidence="5" id="KW-0418">Kinase</keyword>
<comment type="catalytic activity">
    <reaction evidence="1">
        <text>ATP + protein L-histidine = ADP + protein N-phospho-L-histidine.</text>
        <dbReference type="EC" id="2.7.13.3"/>
    </reaction>
</comment>
<dbReference type="Pfam" id="PF02518">
    <property type="entry name" value="HATPase_c"/>
    <property type="match status" value="1"/>
</dbReference>
<organism evidence="9 10">
    <name type="scientific">Burkholderia stabilis</name>
    <dbReference type="NCBI Taxonomy" id="95485"/>
    <lineage>
        <taxon>Bacteria</taxon>
        <taxon>Pseudomonadati</taxon>
        <taxon>Pseudomonadota</taxon>
        <taxon>Betaproteobacteria</taxon>
        <taxon>Burkholderiales</taxon>
        <taxon>Burkholderiaceae</taxon>
        <taxon>Burkholderia</taxon>
        <taxon>Burkholderia cepacia complex</taxon>
    </lineage>
</organism>
<evidence type="ECO:0000256" key="5">
    <source>
        <dbReference type="ARBA" id="ARBA00022777"/>
    </source>
</evidence>
<evidence type="ECO:0000256" key="7">
    <source>
        <dbReference type="SAM" id="Phobius"/>
    </source>
</evidence>
<dbReference type="GO" id="GO:0005524">
    <property type="term" value="F:ATP binding"/>
    <property type="evidence" value="ECO:0007669"/>
    <property type="project" value="UniProtKB-KW"/>
</dbReference>
<sequence>MSRGRCRIRCAPWPKRTGAVSFDGLSIQQRMGIGFVLVVMLTIVACGTIVWESYRQYRQGSLDLRDFGRVEHAMIAANLISAERWPANNLLALQRRDSTAEVRAVSDARMRSNLALDALRTDIAQAATLDAPERRTTLHALESIRAELAGARGEVDALAARPLAARAVWQVQTAQDRMFAVADELASLANGVMAGTAMRNPETSGSLMLAHLLGDLREYTGRLGSLFVASLIKREPIGDERLASIIQMRGRIVQLRALIAGAIAPLLADATLANDFARLNDTLDGSFLPLVAATIRASRTGAYTMSAEDFARRIMRDLGPSEQLRDRVIEMTSARAVELRDAARVEMALSVAEAAMCTLILFLLVRGTQRTLSKPLAELSRRIVALSQGDVSPLAQVPGASPEIGRVNDALDLLRCTHVRRAVLERQRNDMLTLFSHDMRAPLTSVVVLVNAPAECSPDCTLRERLHEIGRLARHTLAMADGFAQVSRAEAGECVSELVNVADLMNQARDEIWPHAQGKRIAVEDVPRCDDALVHGDPALLSRALVNLLGNAVEYSAPDTRIECTVELTEDRASVRCVIRDYGYGIAVDEQAHLFERYRRFRLQGQPDSKGVGLGMAFAKAVVDRHRGEIRVDSAAWQGTTVVLRLPAAGAGDAAESLNRATLADPVPG</sequence>
<proteinExistence type="predicted"/>
<dbReference type="EC" id="2.7.13.3" evidence="2"/>
<dbReference type="Proteomes" id="UP000218432">
    <property type="component" value="Chromosome 3"/>
</dbReference>
<gene>
    <name evidence="9" type="ORF">BSFP_068990</name>
</gene>
<evidence type="ECO:0000256" key="4">
    <source>
        <dbReference type="ARBA" id="ARBA00022741"/>
    </source>
</evidence>
<dbReference type="InterPro" id="IPR036890">
    <property type="entry name" value="HATPase_C_sf"/>
</dbReference>
<name>A0A1Y1BXZ5_9BURK</name>
<dbReference type="AlphaFoldDB" id="A0A1Y1BXZ5"/>
<evidence type="ECO:0000313" key="9">
    <source>
        <dbReference type="EMBL" id="BAX64026.1"/>
    </source>
</evidence>
<dbReference type="InterPro" id="IPR003594">
    <property type="entry name" value="HATPase_dom"/>
</dbReference>
<dbReference type="PRINTS" id="PR00344">
    <property type="entry name" value="BCTRLSENSOR"/>
</dbReference>
<feature type="domain" description="Histidine kinase" evidence="8">
    <location>
        <begin position="434"/>
        <end position="650"/>
    </location>
</feature>
<dbReference type="EMBL" id="AP018113">
    <property type="protein sequence ID" value="BAX64026.1"/>
    <property type="molecule type" value="Genomic_DNA"/>
</dbReference>
<dbReference type="InterPro" id="IPR036097">
    <property type="entry name" value="HisK_dim/P_sf"/>
</dbReference>
<keyword evidence="7" id="KW-0812">Transmembrane</keyword>
<accession>A0A1Y1BXZ5</accession>
<dbReference type="GO" id="GO:0000155">
    <property type="term" value="F:phosphorelay sensor kinase activity"/>
    <property type="evidence" value="ECO:0007669"/>
    <property type="project" value="InterPro"/>
</dbReference>
<reference evidence="9 10" key="1">
    <citation type="journal article" date="2017" name="Genome Announc.">
        <title>Complete Genome Sequence of Burkholderia stabilis FERMP-21014.</title>
        <authorList>
            <person name="Konishi K."/>
            <person name="Kumagai T."/>
            <person name="Sakasegawa S."/>
            <person name="Tamura T."/>
        </authorList>
    </citation>
    <scope>NUCLEOTIDE SEQUENCE [LARGE SCALE GENOMIC DNA]</scope>
    <source>
        <strain evidence="9 10">FERMP-21014</strain>
    </source>
</reference>
<evidence type="ECO:0000256" key="2">
    <source>
        <dbReference type="ARBA" id="ARBA00012438"/>
    </source>
</evidence>
<evidence type="ECO:0000259" key="8">
    <source>
        <dbReference type="PROSITE" id="PS50109"/>
    </source>
</evidence>
<dbReference type="PANTHER" id="PTHR44936">
    <property type="entry name" value="SENSOR PROTEIN CREC"/>
    <property type="match status" value="1"/>
</dbReference>
<evidence type="ECO:0000256" key="1">
    <source>
        <dbReference type="ARBA" id="ARBA00000085"/>
    </source>
</evidence>
<keyword evidence="6" id="KW-0067">ATP-binding</keyword>
<dbReference type="SUPFAM" id="SSF55874">
    <property type="entry name" value="ATPase domain of HSP90 chaperone/DNA topoisomerase II/histidine kinase"/>
    <property type="match status" value="1"/>
</dbReference>
<dbReference type="SMART" id="SM00387">
    <property type="entry name" value="HATPase_c"/>
    <property type="match status" value="1"/>
</dbReference>
<dbReference type="InterPro" id="IPR050980">
    <property type="entry name" value="2C_sensor_his_kinase"/>
</dbReference>
<keyword evidence="3" id="KW-0808">Transferase</keyword>
<evidence type="ECO:0000256" key="6">
    <source>
        <dbReference type="ARBA" id="ARBA00022840"/>
    </source>
</evidence>